<reference evidence="2 3" key="1">
    <citation type="journal article" date="2019" name="Int. J. Syst. Evol. Microbiol.">
        <title>The Global Catalogue of Microorganisms (GCM) 10K type strain sequencing project: providing services to taxonomists for standard genome sequencing and annotation.</title>
        <authorList>
            <consortium name="The Broad Institute Genomics Platform"/>
            <consortium name="The Broad Institute Genome Sequencing Center for Infectious Disease"/>
            <person name="Wu L."/>
            <person name="Ma J."/>
        </authorList>
    </citation>
    <scope>NUCLEOTIDE SEQUENCE [LARGE SCALE GENOMIC DNA]</scope>
    <source>
        <strain evidence="2 3">JCM 10696</strain>
    </source>
</reference>
<sequence>MYVLDVIHRLDATEPPEIVTTDTGSCSDVVYGMFAVCGYQFAPRRADITDTQPWWVDTAMLRGEITRDHRGSNGWGAFNELRLRRVSIPAIVQCWDDIVRVVRSPRWSSSTG</sequence>
<organism evidence="2 3">
    <name type="scientific">Actinocorallia libanotica</name>
    <dbReference type="NCBI Taxonomy" id="46162"/>
    <lineage>
        <taxon>Bacteria</taxon>
        <taxon>Bacillati</taxon>
        <taxon>Actinomycetota</taxon>
        <taxon>Actinomycetes</taxon>
        <taxon>Streptosporangiales</taxon>
        <taxon>Thermomonosporaceae</taxon>
        <taxon>Actinocorallia</taxon>
    </lineage>
</organism>
<gene>
    <name evidence="2" type="ORF">GCM10009550_79140</name>
</gene>
<keyword evidence="3" id="KW-1185">Reference proteome</keyword>
<evidence type="ECO:0000313" key="2">
    <source>
        <dbReference type="EMBL" id="GAA0970991.1"/>
    </source>
</evidence>
<dbReference type="Pfam" id="PF01526">
    <property type="entry name" value="DDE_Tnp_Tn3"/>
    <property type="match status" value="1"/>
</dbReference>
<name>A0ABN1S2M2_9ACTN</name>
<feature type="domain" description="Tn3 transposase DDE" evidence="1">
    <location>
        <begin position="1"/>
        <end position="104"/>
    </location>
</feature>
<protein>
    <recommendedName>
        <fullName evidence="1">Tn3 transposase DDE domain-containing protein</fullName>
    </recommendedName>
</protein>
<accession>A0ABN1S2M2</accession>
<evidence type="ECO:0000259" key="1">
    <source>
        <dbReference type="Pfam" id="PF01526"/>
    </source>
</evidence>
<proteinExistence type="predicted"/>
<dbReference type="InterPro" id="IPR002513">
    <property type="entry name" value="Tn3_Tnp_DDE_dom"/>
</dbReference>
<dbReference type="EMBL" id="BAAAHH010000085">
    <property type="protein sequence ID" value="GAA0970991.1"/>
    <property type="molecule type" value="Genomic_DNA"/>
</dbReference>
<dbReference type="Proteomes" id="UP001500665">
    <property type="component" value="Unassembled WGS sequence"/>
</dbReference>
<comment type="caution">
    <text evidence="2">The sequence shown here is derived from an EMBL/GenBank/DDBJ whole genome shotgun (WGS) entry which is preliminary data.</text>
</comment>
<evidence type="ECO:0000313" key="3">
    <source>
        <dbReference type="Proteomes" id="UP001500665"/>
    </source>
</evidence>